<accession>A0ABQ9FJK6</accession>
<evidence type="ECO:0000313" key="5">
    <source>
        <dbReference type="Proteomes" id="UP001217089"/>
    </source>
</evidence>
<evidence type="ECO:0000313" key="4">
    <source>
        <dbReference type="EMBL" id="KAJ8315898.1"/>
    </source>
</evidence>
<proteinExistence type="inferred from homology"/>
<protein>
    <recommendedName>
        <fullName evidence="2">Sister chromatid cohesion protein DCC1</fullName>
    </recommendedName>
</protein>
<keyword evidence="5" id="KW-1185">Reference proteome</keyword>
<evidence type="ECO:0000256" key="2">
    <source>
        <dbReference type="ARBA" id="ARBA00017682"/>
    </source>
</evidence>
<evidence type="ECO:0000256" key="1">
    <source>
        <dbReference type="ARBA" id="ARBA00007017"/>
    </source>
</evidence>
<dbReference type="Proteomes" id="UP001217089">
    <property type="component" value="Unassembled WGS sequence"/>
</dbReference>
<dbReference type="PANTHER" id="PTHR13395:SF6">
    <property type="entry name" value="SISTER CHROMATID COHESION PROTEIN DCC1"/>
    <property type="match status" value="1"/>
</dbReference>
<name>A0ABQ9FJK6_TEGGR</name>
<gene>
    <name evidence="4" type="ORF">KUTeg_006550</name>
</gene>
<sequence>MNTTSTTTISTTKIEEEKNIRKRIKSLEDINTVLEYAKLERTEVKPTIQSIFFSEDLDHEPVKVVIRGDKDEGAVLCTGSKTYDIKEAEISNSMLLVPGLVLGTDLENEGEQDVRYKQVTNTLYNYYELRPCKPKLKKLKQLLEENMFAGKECENDEHHQGKKYKFTDLVEVIQASEDEIQKALTKLEACQLSGFWRLLDFDFLTQVLNHIIQLCEENDWLTAGIPKEDCCQTLEELFPSYRSDRYFILSTK</sequence>
<reference evidence="4 5" key="1">
    <citation type="submission" date="2022-12" db="EMBL/GenBank/DDBJ databases">
        <title>Chromosome-level genome of Tegillarca granosa.</title>
        <authorList>
            <person name="Kim J."/>
        </authorList>
    </citation>
    <scope>NUCLEOTIDE SEQUENCE [LARGE SCALE GENOMIC DNA]</scope>
    <source>
        <strain evidence="4">Teg-2019</strain>
        <tissue evidence="4">Adductor muscle</tissue>
    </source>
</reference>
<dbReference type="Pfam" id="PF09724">
    <property type="entry name" value="Dcc1"/>
    <property type="match status" value="1"/>
</dbReference>
<keyword evidence="3" id="KW-0235">DNA replication</keyword>
<evidence type="ECO:0000256" key="3">
    <source>
        <dbReference type="ARBA" id="ARBA00022705"/>
    </source>
</evidence>
<comment type="caution">
    <text evidence="4">The sequence shown here is derived from an EMBL/GenBank/DDBJ whole genome shotgun (WGS) entry which is preliminary data.</text>
</comment>
<organism evidence="4 5">
    <name type="scientific">Tegillarca granosa</name>
    <name type="common">Malaysian cockle</name>
    <name type="synonym">Anadara granosa</name>
    <dbReference type="NCBI Taxonomy" id="220873"/>
    <lineage>
        <taxon>Eukaryota</taxon>
        <taxon>Metazoa</taxon>
        <taxon>Spiralia</taxon>
        <taxon>Lophotrochozoa</taxon>
        <taxon>Mollusca</taxon>
        <taxon>Bivalvia</taxon>
        <taxon>Autobranchia</taxon>
        <taxon>Pteriomorphia</taxon>
        <taxon>Arcoida</taxon>
        <taxon>Arcoidea</taxon>
        <taxon>Arcidae</taxon>
        <taxon>Tegillarca</taxon>
    </lineage>
</organism>
<dbReference type="PANTHER" id="PTHR13395">
    <property type="entry name" value="SISTER CHROMATID COHESION PROTEIN DCC1-RELATED"/>
    <property type="match status" value="1"/>
</dbReference>
<comment type="similarity">
    <text evidence="1">Belongs to the DCC1 family.</text>
</comment>
<dbReference type="InterPro" id="IPR019128">
    <property type="entry name" value="Dcc1"/>
</dbReference>
<dbReference type="EMBL" id="JARBDR010000333">
    <property type="protein sequence ID" value="KAJ8315898.1"/>
    <property type="molecule type" value="Genomic_DNA"/>
</dbReference>